<organism evidence="3 4">
    <name type="scientific">Rotaria magnacalcarata</name>
    <dbReference type="NCBI Taxonomy" id="392030"/>
    <lineage>
        <taxon>Eukaryota</taxon>
        <taxon>Metazoa</taxon>
        <taxon>Spiralia</taxon>
        <taxon>Gnathifera</taxon>
        <taxon>Rotifera</taxon>
        <taxon>Eurotatoria</taxon>
        <taxon>Bdelloidea</taxon>
        <taxon>Philodinida</taxon>
        <taxon>Philodinidae</taxon>
        <taxon>Rotaria</taxon>
    </lineage>
</organism>
<dbReference type="GO" id="GO:0046983">
    <property type="term" value="F:protein dimerization activity"/>
    <property type="evidence" value="ECO:0007669"/>
    <property type="project" value="InterPro"/>
</dbReference>
<comment type="caution">
    <text evidence="3">The sequence shown here is derived from an EMBL/GenBank/DDBJ whole genome shotgun (WGS) entry which is preliminary data.</text>
</comment>
<dbReference type="SUPFAM" id="SSF53098">
    <property type="entry name" value="Ribonuclease H-like"/>
    <property type="match status" value="1"/>
</dbReference>
<dbReference type="Gene3D" id="1.10.10.1070">
    <property type="entry name" value="Zinc finger, BED domain-containing"/>
    <property type="match status" value="1"/>
</dbReference>
<dbReference type="AlphaFoldDB" id="A0A817AJ07"/>
<dbReference type="InterPro" id="IPR008906">
    <property type="entry name" value="HATC_C_dom"/>
</dbReference>
<dbReference type="EMBL" id="CAJNRG010018887">
    <property type="protein sequence ID" value="CAF2265009.1"/>
    <property type="molecule type" value="Genomic_DNA"/>
</dbReference>
<feature type="region of interest" description="Disordered" evidence="1">
    <location>
        <begin position="553"/>
        <end position="574"/>
    </location>
</feature>
<dbReference type="SUPFAM" id="SSF140996">
    <property type="entry name" value="Hermes dimerisation domain"/>
    <property type="match status" value="1"/>
</dbReference>
<accession>A0A817AJ07</accession>
<gene>
    <name evidence="3" type="ORF">XDN619_LOCUS36540</name>
</gene>
<feature type="domain" description="HAT C-terminal dimerisation" evidence="2">
    <location>
        <begin position="462"/>
        <end position="536"/>
    </location>
</feature>
<feature type="compositionally biased region" description="Low complexity" evidence="1">
    <location>
        <begin position="553"/>
        <end position="569"/>
    </location>
</feature>
<dbReference type="PANTHER" id="PTHR46169:SF29">
    <property type="entry name" value="DNA REPLICATION-RELATED ELEMENT FACTOR, ISOFORM A"/>
    <property type="match status" value="1"/>
</dbReference>
<evidence type="ECO:0000313" key="3">
    <source>
        <dbReference type="EMBL" id="CAF2265009.1"/>
    </source>
</evidence>
<evidence type="ECO:0000256" key="1">
    <source>
        <dbReference type="SAM" id="MobiDB-lite"/>
    </source>
</evidence>
<evidence type="ECO:0000313" key="4">
    <source>
        <dbReference type="Proteomes" id="UP000663887"/>
    </source>
</evidence>
<dbReference type="GO" id="GO:0006357">
    <property type="term" value="P:regulation of transcription by RNA polymerase II"/>
    <property type="evidence" value="ECO:0007669"/>
    <property type="project" value="TreeGrafter"/>
</dbReference>
<protein>
    <recommendedName>
        <fullName evidence="2">HAT C-terminal dimerisation domain-containing protein</fullName>
    </recommendedName>
</protein>
<dbReference type="InterPro" id="IPR052717">
    <property type="entry name" value="Vacuolar_transposase_reg"/>
</dbReference>
<dbReference type="Proteomes" id="UP000663887">
    <property type="component" value="Unassembled WGS sequence"/>
</dbReference>
<name>A0A817AJ07_9BILA</name>
<sequence length="592" mass="68493">MFKLQSTSTQLYYLFIGNCYAHVLHNGVKHAHDVLKKNVLGDIQQAELNLKRTWTTAVDLYRIITNLMEKLEQRLNDKYFGIDGRAFDVITDDDFQNLAKVLFDAGRSLYKSSIEIKELLPHSTTVSRNVTRLYEEYKLHLVNICEQLNSFCLVVDQWKESYTVSDNEPKMLATFRGYCIRVGCADHYLNKQLQHAFESEQLHVNKNVVEKVDCDIVQNMFNQIKKVVCHIRRSHQQQTLSKKVVSYSDTRFNGALMIMDNFAELFFELPSALVNSNFMMNYNLIEKDLLDCVCKFLEPFEEVIVNLSEEQRPTLHKVIPLRQTLINSCVVEANDSNGIIQLKVFLARRLNNAWPITDEHRLTTILHPKFKKFECSPDEKEKSINVLKSQFQKHQTIISPSCTNSLVSKHVIVQSSSSNTTSKSNNLLSQCFDSKVKVVDERLNPLQEIDDYLNFEFDESYYIYDNSGDIDILLFWKKQQHLFPIFSSLAKVIFAIPASNTIIERLFSSSKNVVIEKRTRLGASKINELLFLQKNLNTLKELINNNNRKRTLSMSSTTTASSDESSYTTAKQQRLDTDESFNDFDDMEVFLD</sequence>
<reference evidence="3" key="1">
    <citation type="submission" date="2021-02" db="EMBL/GenBank/DDBJ databases">
        <authorList>
            <person name="Nowell W R."/>
        </authorList>
    </citation>
    <scope>NUCLEOTIDE SEQUENCE</scope>
</reference>
<dbReference type="GO" id="GO:0005634">
    <property type="term" value="C:nucleus"/>
    <property type="evidence" value="ECO:0007669"/>
    <property type="project" value="TreeGrafter"/>
</dbReference>
<proteinExistence type="predicted"/>
<evidence type="ECO:0000259" key="2">
    <source>
        <dbReference type="Pfam" id="PF05699"/>
    </source>
</evidence>
<dbReference type="Pfam" id="PF05699">
    <property type="entry name" value="Dimer_Tnp_hAT"/>
    <property type="match status" value="1"/>
</dbReference>
<dbReference type="PANTHER" id="PTHR46169">
    <property type="entry name" value="DNA REPLICATION-RELATED ELEMENT FACTOR, ISOFORM A"/>
    <property type="match status" value="1"/>
</dbReference>
<dbReference type="InterPro" id="IPR012337">
    <property type="entry name" value="RNaseH-like_sf"/>
</dbReference>